<evidence type="ECO:0000256" key="4">
    <source>
        <dbReference type="SAM" id="MobiDB-lite"/>
    </source>
</evidence>
<feature type="region of interest" description="Disordered" evidence="4">
    <location>
        <begin position="107"/>
        <end position="136"/>
    </location>
</feature>
<feature type="compositionally biased region" description="Acidic residues" evidence="4">
    <location>
        <begin position="107"/>
        <end position="116"/>
    </location>
</feature>
<keyword evidence="7" id="KW-1185">Reference proteome</keyword>
<reference evidence="7" key="1">
    <citation type="journal article" date="2019" name="Int. J. Syst. Evol. Microbiol.">
        <title>The Global Catalogue of Microorganisms (GCM) 10K type strain sequencing project: providing services to taxonomists for standard genome sequencing and annotation.</title>
        <authorList>
            <consortium name="The Broad Institute Genomics Platform"/>
            <consortium name="The Broad Institute Genome Sequencing Center for Infectious Disease"/>
            <person name="Wu L."/>
            <person name="Ma J."/>
        </authorList>
    </citation>
    <scope>NUCLEOTIDE SEQUENCE [LARGE SCALE GENOMIC DNA]</scope>
    <source>
        <strain evidence="7">JCM 17017</strain>
    </source>
</reference>
<dbReference type="PANTHER" id="PTHR33154">
    <property type="entry name" value="TRANSCRIPTIONAL REGULATOR, ARSR FAMILY"/>
    <property type="match status" value="1"/>
</dbReference>
<dbReference type="PANTHER" id="PTHR33154:SF33">
    <property type="entry name" value="TRANSCRIPTIONAL REPRESSOR SDPR"/>
    <property type="match status" value="1"/>
</dbReference>
<dbReference type="Pfam" id="PF01022">
    <property type="entry name" value="HTH_5"/>
    <property type="match status" value="1"/>
</dbReference>
<keyword evidence="2" id="KW-0238">DNA-binding</keyword>
<evidence type="ECO:0000256" key="1">
    <source>
        <dbReference type="ARBA" id="ARBA00023015"/>
    </source>
</evidence>
<dbReference type="InterPro" id="IPR036388">
    <property type="entry name" value="WH-like_DNA-bd_sf"/>
</dbReference>
<evidence type="ECO:0000256" key="3">
    <source>
        <dbReference type="ARBA" id="ARBA00023163"/>
    </source>
</evidence>
<evidence type="ECO:0000259" key="5">
    <source>
        <dbReference type="PROSITE" id="PS50987"/>
    </source>
</evidence>
<dbReference type="PRINTS" id="PR00778">
    <property type="entry name" value="HTHARSR"/>
</dbReference>
<gene>
    <name evidence="6" type="ORF">GCM10022380_34770</name>
</gene>
<evidence type="ECO:0000313" key="6">
    <source>
        <dbReference type="EMBL" id="GAA3813830.1"/>
    </source>
</evidence>
<dbReference type="InterPro" id="IPR011991">
    <property type="entry name" value="ArsR-like_HTH"/>
</dbReference>
<dbReference type="SUPFAM" id="SSF46785">
    <property type="entry name" value="Winged helix' DNA-binding domain"/>
    <property type="match status" value="1"/>
</dbReference>
<dbReference type="EMBL" id="BAABCM010000004">
    <property type="protein sequence ID" value="GAA3813830.1"/>
    <property type="molecule type" value="Genomic_DNA"/>
</dbReference>
<keyword evidence="3" id="KW-0804">Transcription</keyword>
<dbReference type="Gene3D" id="1.10.10.10">
    <property type="entry name" value="Winged helix-like DNA-binding domain superfamily/Winged helix DNA-binding domain"/>
    <property type="match status" value="1"/>
</dbReference>
<comment type="caution">
    <text evidence="6">The sequence shown here is derived from an EMBL/GenBank/DDBJ whole genome shotgun (WGS) entry which is preliminary data.</text>
</comment>
<dbReference type="NCBIfam" id="NF033788">
    <property type="entry name" value="HTH_metalloreg"/>
    <property type="match status" value="1"/>
</dbReference>
<sequence length="136" mass="15394">MARAATTADAFNAVAEPRRRQILDLLAGGEKPVNELVSVLGLAQPLVSKHLRVLREVGLVEVRDSGRQRVYRINARPLKDIHEWVSGYQRLWDERFDRLDAVLEELRELEDGDEHDDDQRYGEGDAPGGQPDPDRA</sequence>
<dbReference type="RefSeq" id="WP_039791908.1">
    <property type="nucleotide sequence ID" value="NZ_BAABCM010000004.1"/>
</dbReference>
<evidence type="ECO:0000313" key="7">
    <source>
        <dbReference type="Proteomes" id="UP001501624"/>
    </source>
</evidence>
<keyword evidence="1" id="KW-0805">Transcription regulation</keyword>
<dbReference type="InterPro" id="IPR001845">
    <property type="entry name" value="HTH_ArsR_DNA-bd_dom"/>
</dbReference>
<dbReference type="InterPro" id="IPR036390">
    <property type="entry name" value="WH_DNA-bd_sf"/>
</dbReference>
<name>A0ABP7IAP9_9PSEU</name>
<dbReference type="CDD" id="cd00090">
    <property type="entry name" value="HTH_ARSR"/>
    <property type="match status" value="1"/>
</dbReference>
<organism evidence="6 7">
    <name type="scientific">Amycolatopsis tucumanensis</name>
    <dbReference type="NCBI Taxonomy" id="401106"/>
    <lineage>
        <taxon>Bacteria</taxon>
        <taxon>Bacillati</taxon>
        <taxon>Actinomycetota</taxon>
        <taxon>Actinomycetes</taxon>
        <taxon>Pseudonocardiales</taxon>
        <taxon>Pseudonocardiaceae</taxon>
        <taxon>Amycolatopsis</taxon>
    </lineage>
</organism>
<protein>
    <recommendedName>
        <fullName evidence="5">HTH arsR-type domain-containing protein</fullName>
    </recommendedName>
</protein>
<dbReference type="PROSITE" id="PS50987">
    <property type="entry name" value="HTH_ARSR_2"/>
    <property type="match status" value="1"/>
</dbReference>
<feature type="domain" description="HTH arsR-type" evidence="5">
    <location>
        <begin position="1"/>
        <end position="93"/>
    </location>
</feature>
<accession>A0ABP7IAP9</accession>
<dbReference type="InterPro" id="IPR051081">
    <property type="entry name" value="HTH_MetalResp_TranReg"/>
</dbReference>
<dbReference type="Proteomes" id="UP001501624">
    <property type="component" value="Unassembled WGS sequence"/>
</dbReference>
<evidence type="ECO:0000256" key="2">
    <source>
        <dbReference type="ARBA" id="ARBA00023125"/>
    </source>
</evidence>
<dbReference type="SMART" id="SM00418">
    <property type="entry name" value="HTH_ARSR"/>
    <property type="match status" value="1"/>
</dbReference>
<proteinExistence type="predicted"/>